<keyword evidence="10" id="KW-0675">Receptor</keyword>
<dbReference type="Proteomes" id="UP000306102">
    <property type="component" value="Unassembled WGS sequence"/>
</dbReference>
<keyword evidence="4 12" id="KW-0812">Transmembrane</keyword>
<evidence type="ECO:0000256" key="11">
    <source>
        <dbReference type="SAM" id="MobiDB-lite"/>
    </source>
</evidence>
<evidence type="ECO:0000313" key="14">
    <source>
        <dbReference type="Proteomes" id="UP000306102"/>
    </source>
</evidence>
<keyword evidence="9 12" id="KW-0472">Membrane</keyword>
<dbReference type="GO" id="GO:0016192">
    <property type="term" value="P:vesicle-mediated transport"/>
    <property type="evidence" value="ECO:0007669"/>
    <property type="project" value="UniProtKB-KW"/>
</dbReference>
<evidence type="ECO:0000256" key="7">
    <source>
        <dbReference type="ARBA" id="ARBA00022927"/>
    </source>
</evidence>
<dbReference type="GO" id="GO:0046923">
    <property type="term" value="F:ER retention sequence binding"/>
    <property type="evidence" value="ECO:0007669"/>
    <property type="project" value="InterPro"/>
</dbReference>
<dbReference type="GO" id="GO:0005789">
    <property type="term" value="C:endoplasmic reticulum membrane"/>
    <property type="evidence" value="ECO:0007669"/>
    <property type="project" value="UniProtKB-SubCell"/>
</dbReference>
<dbReference type="InterPro" id="IPR036047">
    <property type="entry name" value="F-box-like_dom_sf"/>
</dbReference>
<evidence type="ECO:0000256" key="6">
    <source>
        <dbReference type="ARBA" id="ARBA00022892"/>
    </source>
</evidence>
<evidence type="ECO:0000256" key="12">
    <source>
        <dbReference type="SAM" id="Phobius"/>
    </source>
</evidence>
<dbReference type="GO" id="GO:0006621">
    <property type="term" value="P:protein retention in ER lumen"/>
    <property type="evidence" value="ECO:0007669"/>
    <property type="project" value="InterPro"/>
</dbReference>
<evidence type="ECO:0000256" key="9">
    <source>
        <dbReference type="ARBA" id="ARBA00023136"/>
    </source>
</evidence>
<evidence type="ECO:0000256" key="3">
    <source>
        <dbReference type="ARBA" id="ARBA00022448"/>
    </source>
</evidence>
<evidence type="ECO:0000256" key="10">
    <source>
        <dbReference type="ARBA" id="ARBA00023170"/>
    </source>
</evidence>
<evidence type="ECO:0000256" key="2">
    <source>
        <dbReference type="ARBA" id="ARBA00010120"/>
    </source>
</evidence>
<keyword evidence="14" id="KW-1185">Reference proteome</keyword>
<proteinExistence type="inferred from homology"/>
<evidence type="ECO:0000256" key="1">
    <source>
        <dbReference type="ARBA" id="ARBA00004477"/>
    </source>
</evidence>
<keyword evidence="7" id="KW-0653">Protein transport</keyword>
<evidence type="ECO:0000256" key="8">
    <source>
        <dbReference type="ARBA" id="ARBA00022989"/>
    </source>
</evidence>
<dbReference type="AlphaFoldDB" id="A0A4S4D2J3"/>
<dbReference type="Pfam" id="PF00810">
    <property type="entry name" value="ER_lumen_recept"/>
    <property type="match status" value="1"/>
</dbReference>
<evidence type="ECO:0000256" key="5">
    <source>
        <dbReference type="ARBA" id="ARBA00022824"/>
    </source>
</evidence>
<keyword evidence="5" id="KW-0256">Endoplasmic reticulum</keyword>
<protein>
    <submittedName>
        <fullName evidence="13">Uncharacterized protein</fullName>
    </submittedName>
</protein>
<dbReference type="PANTHER" id="PTHR10585">
    <property type="entry name" value="ER LUMEN PROTEIN RETAINING RECEPTOR"/>
    <property type="match status" value="1"/>
</dbReference>
<dbReference type="Gene3D" id="3.80.10.10">
    <property type="entry name" value="Ribonuclease Inhibitor"/>
    <property type="match status" value="1"/>
</dbReference>
<feature type="transmembrane region" description="Helical" evidence="12">
    <location>
        <begin position="242"/>
        <end position="262"/>
    </location>
</feature>
<accession>A0A4S4D2J3</accession>
<feature type="transmembrane region" description="Helical" evidence="12">
    <location>
        <begin position="148"/>
        <end position="165"/>
    </location>
</feature>
<dbReference type="SUPFAM" id="SSF81383">
    <property type="entry name" value="F-box domain"/>
    <property type="match status" value="1"/>
</dbReference>
<feature type="compositionally biased region" description="Basic and acidic residues" evidence="11">
    <location>
        <begin position="33"/>
        <end position="50"/>
    </location>
</feature>
<feature type="region of interest" description="Disordered" evidence="11">
    <location>
        <begin position="1"/>
        <end position="50"/>
    </location>
</feature>
<keyword evidence="3" id="KW-0813">Transport</keyword>
<comment type="subcellular location">
    <subcellularLocation>
        <location evidence="1">Endoplasmic reticulum membrane</location>
        <topology evidence="1">Multi-pass membrane protein</topology>
    </subcellularLocation>
</comment>
<evidence type="ECO:0000256" key="4">
    <source>
        <dbReference type="ARBA" id="ARBA00022692"/>
    </source>
</evidence>
<reference evidence="13 14" key="1">
    <citation type="journal article" date="2018" name="Proc. Natl. Acad. Sci. U.S.A.">
        <title>Draft genome sequence of Camellia sinensis var. sinensis provides insights into the evolution of the tea genome and tea quality.</title>
        <authorList>
            <person name="Wei C."/>
            <person name="Yang H."/>
            <person name="Wang S."/>
            <person name="Zhao J."/>
            <person name="Liu C."/>
            <person name="Gao L."/>
            <person name="Xia E."/>
            <person name="Lu Y."/>
            <person name="Tai Y."/>
            <person name="She G."/>
            <person name="Sun J."/>
            <person name="Cao H."/>
            <person name="Tong W."/>
            <person name="Gao Q."/>
            <person name="Li Y."/>
            <person name="Deng W."/>
            <person name="Jiang X."/>
            <person name="Wang W."/>
            <person name="Chen Q."/>
            <person name="Zhang S."/>
            <person name="Li H."/>
            <person name="Wu J."/>
            <person name="Wang P."/>
            <person name="Li P."/>
            <person name="Shi C."/>
            <person name="Zheng F."/>
            <person name="Jian J."/>
            <person name="Huang B."/>
            <person name="Shan D."/>
            <person name="Shi M."/>
            <person name="Fang C."/>
            <person name="Yue Y."/>
            <person name="Li F."/>
            <person name="Li D."/>
            <person name="Wei S."/>
            <person name="Han B."/>
            <person name="Jiang C."/>
            <person name="Yin Y."/>
            <person name="Xia T."/>
            <person name="Zhang Z."/>
            <person name="Bennetzen J.L."/>
            <person name="Zhao S."/>
            <person name="Wan X."/>
        </authorList>
    </citation>
    <scope>NUCLEOTIDE SEQUENCE [LARGE SCALE GENOMIC DNA]</scope>
    <source>
        <strain evidence="14">cv. Shuchazao</strain>
        <tissue evidence="13">Leaf</tissue>
    </source>
</reference>
<name>A0A4S4D2J3_CAMSN</name>
<organism evidence="13 14">
    <name type="scientific">Camellia sinensis var. sinensis</name>
    <name type="common">China tea</name>
    <dbReference type="NCBI Taxonomy" id="542762"/>
    <lineage>
        <taxon>Eukaryota</taxon>
        <taxon>Viridiplantae</taxon>
        <taxon>Streptophyta</taxon>
        <taxon>Embryophyta</taxon>
        <taxon>Tracheophyta</taxon>
        <taxon>Spermatophyta</taxon>
        <taxon>Magnoliopsida</taxon>
        <taxon>eudicotyledons</taxon>
        <taxon>Gunneridae</taxon>
        <taxon>Pentapetalae</taxon>
        <taxon>asterids</taxon>
        <taxon>Ericales</taxon>
        <taxon>Theaceae</taxon>
        <taxon>Camellia</taxon>
    </lineage>
</organism>
<comment type="caution">
    <text evidence="13">The sequence shown here is derived from an EMBL/GenBank/DDBJ whole genome shotgun (WGS) entry which is preliminary data.</text>
</comment>
<comment type="similarity">
    <text evidence="2">Belongs to the ERD2 family.</text>
</comment>
<dbReference type="EMBL" id="SDRB02012938">
    <property type="protein sequence ID" value="THF96378.1"/>
    <property type="molecule type" value="Genomic_DNA"/>
</dbReference>
<dbReference type="GO" id="GO:0015031">
    <property type="term" value="P:protein transport"/>
    <property type="evidence" value="ECO:0007669"/>
    <property type="project" value="UniProtKB-KW"/>
</dbReference>
<dbReference type="InterPro" id="IPR032675">
    <property type="entry name" value="LRR_dom_sf"/>
</dbReference>
<dbReference type="PRINTS" id="PR00660">
    <property type="entry name" value="ERLUMENR"/>
</dbReference>
<keyword evidence="8 12" id="KW-1133">Transmembrane helix</keyword>
<gene>
    <name evidence="13" type="ORF">TEA_026370</name>
</gene>
<dbReference type="SUPFAM" id="SSF52047">
    <property type="entry name" value="RNI-like"/>
    <property type="match status" value="1"/>
</dbReference>
<dbReference type="STRING" id="542762.A0A4S4D2J3"/>
<dbReference type="InterPro" id="IPR000133">
    <property type="entry name" value="ER_ret_rcpt"/>
</dbReference>
<feature type="transmembrane region" description="Helical" evidence="12">
    <location>
        <begin position="106"/>
        <end position="128"/>
    </location>
</feature>
<evidence type="ECO:0000313" key="13">
    <source>
        <dbReference type="EMBL" id="THF96378.1"/>
    </source>
</evidence>
<sequence length="594" mass="69438">MANDGQNDKVEDEIPVGNGNHVAPNMEEDGCNEETRDQNHGKKDVGQKDDIPKKLDRSEYYNENDLQVSSIFEVNIARSLGVSLKTQELYATVFATRYLDIFADYISLYNTVMKLIFLGSSFSIVWYIRHHKIVRRSYDKDQDTFRHYFLVLPCLLLALVMHEKFTFKELWIELFIAKDHEGFLEKSCLWNNVLGSMWSAYRALYILNWIYRYFTEPHYVHWITWISGLVQTLLYADFFYYYFQSVAVAHVLSLSLPLPLGLDKGFYLFGSKEYLKMEEGKWEELNMDCLVNVFGRVGIESLLLDIPFVCKSWFKATLSRQSWHKLDFSPISIGSWFYYDGSKSSRLVDKYQLKDNWAVTEFIKYVIKRSKRSATFISLPGCCTEEALIYIADECPGLKTLMLPLPHDHMLKIPKLISNWKSLEFLRLGNSNQMQEFITEISIHCNNFVGLSVVSAYIWKDEASAIVTLLPNINYLSLRYASMKKENLVMILQGCKELEYVDVRDCIGFNEGDDEILKFAAHIRTFKHKGSCLFDDVDYCHYEDNVDLDFCHYEDNDIDYCHYDGYYMDNGPYEDDYYEDLDHDYCHGEGYCSG</sequence>
<keyword evidence="6" id="KW-0931">ER-Golgi transport</keyword>